<accession>A6IRZ5</accession>
<dbReference type="RGD" id="3173">
    <property type="gene designation" value="Nfyc"/>
</dbReference>
<proteinExistence type="predicted"/>
<name>A6IRZ5_RAT</name>
<dbReference type="AlphaFoldDB" id="A6IRZ5"/>
<protein>
    <submittedName>
        <fullName evidence="2">Nuclear transcription factor-Y gamma, isoform CRA_a</fullName>
    </submittedName>
</protein>
<evidence type="ECO:0000313" key="3">
    <source>
        <dbReference type="Proteomes" id="UP000234681"/>
    </source>
</evidence>
<reference evidence="3" key="1">
    <citation type="submission" date="2005-09" db="EMBL/GenBank/DDBJ databases">
        <authorList>
            <person name="Mural R.J."/>
            <person name="Li P.W."/>
            <person name="Adams M.D."/>
            <person name="Amanatides P.G."/>
            <person name="Baden-Tillson H."/>
            <person name="Barnstead M."/>
            <person name="Chin S.H."/>
            <person name="Dew I."/>
            <person name="Evans C.A."/>
            <person name="Ferriera S."/>
            <person name="Flanigan M."/>
            <person name="Fosler C."/>
            <person name="Glodek A."/>
            <person name="Gu Z."/>
            <person name="Holt R.A."/>
            <person name="Jennings D."/>
            <person name="Kraft C.L."/>
            <person name="Lu F."/>
            <person name="Nguyen T."/>
            <person name="Nusskern D.R."/>
            <person name="Pfannkoch C.M."/>
            <person name="Sitter C."/>
            <person name="Sutton G.G."/>
            <person name="Venter J.C."/>
            <person name="Wang Z."/>
            <person name="Woodage T."/>
            <person name="Zheng X.H."/>
            <person name="Zhong F."/>
        </authorList>
    </citation>
    <scope>NUCLEOTIDE SEQUENCE [LARGE SCALE GENOMIC DNA]</scope>
    <source>
        <strain>BN</strain>
        <strain evidence="3">Sprague-Dawley</strain>
    </source>
</reference>
<sequence length="65" mass="7017">MPALSLCSYRSHRQRSNKDSSSSASSQTDSSCTRSSKSPCLQAKTLPSPCLFSQPTSPLMGRPPR</sequence>
<gene>
    <name evidence="2 4" type="primary">Nfyc</name>
    <name evidence="2" type="ORF">rCG_31340</name>
</gene>
<feature type="compositionally biased region" description="Low complexity" evidence="1">
    <location>
        <begin position="19"/>
        <end position="38"/>
    </location>
</feature>
<feature type="region of interest" description="Disordered" evidence="1">
    <location>
        <begin position="1"/>
        <end position="65"/>
    </location>
</feature>
<dbReference type="Proteomes" id="UP000234681">
    <property type="component" value="Chromosome 5"/>
</dbReference>
<evidence type="ECO:0000256" key="1">
    <source>
        <dbReference type="SAM" id="MobiDB-lite"/>
    </source>
</evidence>
<evidence type="ECO:0000313" key="4">
    <source>
        <dbReference type="RGD" id="3173"/>
    </source>
</evidence>
<organism evidence="2 3">
    <name type="scientific">Rattus norvegicus</name>
    <name type="common">Rat</name>
    <dbReference type="NCBI Taxonomy" id="10116"/>
    <lineage>
        <taxon>Eukaryota</taxon>
        <taxon>Metazoa</taxon>
        <taxon>Chordata</taxon>
        <taxon>Craniata</taxon>
        <taxon>Vertebrata</taxon>
        <taxon>Euteleostomi</taxon>
        <taxon>Mammalia</taxon>
        <taxon>Eutheria</taxon>
        <taxon>Euarchontoglires</taxon>
        <taxon>Glires</taxon>
        <taxon>Rodentia</taxon>
        <taxon>Myomorpha</taxon>
        <taxon>Muroidea</taxon>
        <taxon>Muridae</taxon>
        <taxon>Murinae</taxon>
        <taxon>Rattus</taxon>
    </lineage>
</organism>
<evidence type="ECO:0000313" key="2">
    <source>
        <dbReference type="EMBL" id="EDL80344.1"/>
    </source>
</evidence>
<dbReference type="EMBL" id="CH473968">
    <property type="protein sequence ID" value="EDL80344.1"/>
    <property type="molecule type" value="Genomic_DNA"/>
</dbReference>